<proteinExistence type="predicted"/>
<accession>T1GSX3</accession>
<reference evidence="2" key="2">
    <citation type="submission" date="2015-06" db="UniProtKB">
        <authorList>
            <consortium name="EnsemblMetazoa"/>
        </authorList>
    </citation>
    <scope>IDENTIFICATION</scope>
</reference>
<evidence type="ECO:0000313" key="3">
    <source>
        <dbReference type="Proteomes" id="UP000015102"/>
    </source>
</evidence>
<feature type="compositionally biased region" description="Polar residues" evidence="1">
    <location>
        <begin position="17"/>
        <end position="29"/>
    </location>
</feature>
<organism evidence="2 3">
    <name type="scientific">Megaselia scalaris</name>
    <name type="common">Humpbacked fly</name>
    <name type="synonym">Phora scalaris</name>
    <dbReference type="NCBI Taxonomy" id="36166"/>
    <lineage>
        <taxon>Eukaryota</taxon>
        <taxon>Metazoa</taxon>
        <taxon>Ecdysozoa</taxon>
        <taxon>Arthropoda</taxon>
        <taxon>Hexapoda</taxon>
        <taxon>Insecta</taxon>
        <taxon>Pterygota</taxon>
        <taxon>Neoptera</taxon>
        <taxon>Endopterygota</taxon>
        <taxon>Diptera</taxon>
        <taxon>Brachycera</taxon>
        <taxon>Muscomorpha</taxon>
        <taxon>Platypezoidea</taxon>
        <taxon>Phoridae</taxon>
        <taxon>Megaseliini</taxon>
        <taxon>Megaselia</taxon>
    </lineage>
</organism>
<dbReference type="HOGENOM" id="CLU_2545212_0_0_1"/>
<keyword evidence="3" id="KW-1185">Reference proteome</keyword>
<dbReference type="EMBL" id="CAQQ02019609">
    <property type="status" value="NOT_ANNOTATED_CDS"/>
    <property type="molecule type" value="Genomic_DNA"/>
</dbReference>
<dbReference type="Proteomes" id="UP000015102">
    <property type="component" value="Unassembled WGS sequence"/>
</dbReference>
<sequence length="83" mass="9643">MGRFLQRTTERQRRTSPHGNQSQKFQNNEDVPPPTRAKVDKAIQRLKSELLKTAGAGFNRIFHEILKKIWSSENIPQEWKGKG</sequence>
<evidence type="ECO:0000256" key="1">
    <source>
        <dbReference type="SAM" id="MobiDB-lite"/>
    </source>
</evidence>
<protein>
    <submittedName>
        <fullName evidence="2">Uncharacterized protein</fullName>
    </submittedName>
</protein>
<reference evidence="3" key="1">
    <citation type="submission" date="2013-02" db="EMBL/GenBank/DDBJ databases">
        <authorList>
            <person name="Hughes D."/>
        </authorList>
    </citation>
    <scope>NUCLEOTIDE SEQUENCE</scope>
    <source>
        <strain>Durham</strain>
        <strain evidence="3">NC isolate 2 -- Noor lab</strain>
    </source>
</reference>
<evidence type="ECO:0000313" key="2">
    <source>
        <dbReference type="EnsemblMetazoa" id="MESCA006786-PA"/>
    </source>
</evidence>
<dbReference type="EMBL" id="CAQQ02019608">
    <property type="status" value="NOT_ANNOTATED_CDS"/>
    <property type="molecule type" value="Genomic_DNA"/>
</dbReference>
<feature type="region of interest" description="Disordered" evidence="1">
    <location>
        <begin position="1"/>
        <end position="36"/>
    </location>
</feature>
<dbReference type="AlphaFoldDB" id="T1GSX3"/>
<name>T1GSX3_MEGSC</name>
<dbReference type="EnsemblMetazoa" id="MESCA006786-RA">
    <property type="protein sequence ID" value="MESCA006786-PA"/>
    <property type="gene ID" value="MESCA006786"/>
</dbReference>